<protein>
    <submittedName>
        <fullName evidence="1">Uncharacterized protein</fullName>
    </submittedName>
</protein>
<gene>
    <name evidence="1" type="ORF">METZ01_LOCUS23743</name>
</gene>
<reference evidence="1" key="1">
    <citation type="submission" date="2018-05" db="EMBL/GenBank/DDBJ databases">
        <authorList>
            <person name="Lanie J.A."/>
            <person name="Ng W.-L."/>
            <person name="Kazmierczak K.M."/>
            <person name="Andrzejewski T.M."/>
            <person name="Davidsen T.M."/>
            <person name="Wayne K.J."/>
            <person name="Tettelin H."/>
            <person name="Glass J.I."/>
            <person name="Rusch D."/>
            <person name="Podicherti R."/>
            <person name="Tsui H.-C.T."/>
            <person name="Winkler M.E."/>
        </authorList>
    </citation>
    <scope>NUCLEOTIDE SEQUENCE</scope>
</reference>
<dbReference type="AlphaFoldDB" id="A0A381PY37"/>
<dbReference type="EMBL" id="UINC01001105">
    <property type="protein sequence ID" value="SUZ70889.1"/>
    <property type="molecule type" value="Genomic_DNA"/>
</dbReference>
<organism evidence="1">
    <name type="scientific">marine metagenome</name>
    <dbReference type="NCBI Taxonomy" id="408172"/>
    <lineage>
        <taxon>unclassified sequences</taxon>
        <taxon>metagenomes</taxon>
        <taxon>ecological metagenomes</taxon>
    </lineage>
</organism>
<sequence>MFRVVAPALSRFESCRAQRGRSHNT</sequence>
<name>A0A381PY37_9ZZZZ</name>
<evidence type="ECO:0000313" key="1">
    <source>
        <dbReference type="EMBL" id="SUZ70889.1"/>
    </source>
</evidence>
<proteinExistence type="predicted"/>
<accession>A0A381PY37</accession>